<reference evidence="1 2" key="1">
    <citation type="submission" date="2014-06" db="EMBL/GenBank/DDBJ databases">
        <title>Evolutionary Origins and Diversification of the Mycorrhizal Mutualists.</title>
        <authorList>
            <consortium name="DOE Joint Genome Institute"/>
            <consortium name="Mycorrhizal Genomics Consortium"/>
            <person name="Kohler A."/>
            <person name="Kuo A."/>
            <person name="Nagy L.G."/>
            <person name="Floudas D."/>
            <person name="Copeland A."/>
            <person name="Barry K.W."/>
            <person name="Cichocki N."/>
            <person name="Veneault-Fourrey C."/>
            <person name="LaButti K."/>
            <person name="Lindquist E.A."/>
            <person name="Lipzen A."/>
            <person name="Lundell T."/>
            <person name="Morin E."/>
            <person name="Murat C."/>
            <person name="Riley R."/>
            <person name="Ohm R."/>
            <person name="Sun H."/>
            <person name="Tunlid A."/>
            <person name="Henrissat B."/>
            <person name="Grigoriev I.V."/>
            <person name="Hibbett D.S."/>
            <person name="Martin F."/>
        </authorList>
    </citation>
    <scope>NUCLEOTIDE SEQUENCE [LARGE SCALE GENOMIC DNA]</scope>
    <source>
        <strain evidence="1 2">FD-325 SS-3</strain>
    </source>
</reference>
<proteinExistence type="predicted"/>
<gene>
    <name evidence="1" type="ORF">PLICRDRAFT_362547</name>
</gene>
<dbReference type="AlphaFoldDB" id="A0A0C9SXG1"/>
<dbReference type="GO" id="GO:0000772">
    <property type="term" value="F:mating pheromone activity"/>
    <property type="evidence" value="ECO:0007669"/>
    <property type="project" value="InterPro"/>
</dbReference>
<dbReference type="Pfam" id="PF08015">
    <property type="entry name" value="Pheromone"/>
    <property type="match status" value="1"/>
</dbReference>
<dbReference type="EMBL" id="KN832571">
    <property type="protein sequence ID" value="KII84365.1"/>
    <property type="molecule type" value="Genomic_DNA"/>
</dbReference>
<organism evidence="1 2">
    <name type="scientific">Plicaturopsis crispa FD-325 SS-3</name>
    <dbReference type="NCBI Taxonomy" id="944288"/>
    <lineage>
        <taxon>Eukaryota</taxon>
        <taxon>Fungi</taxon>
        <taxon>Dikarya</taxon>
        <taxon>Basidiomycota</taxon>
        <taxon>Agaricomycotina</taxon>
        <taxon>Agaricomycetes</taxon>
        <taxon>Agaricomycetidae</taxon>
        <taxon>Amylocorticiales</taxon>
        <taxon>Amylocorticiaceae</taxon>
        <taxon>Plicatura</taxon>
        <taxon>Plicaturopsis crispa</taxon>
    </lineage>
</organism>
<keyword evidence="2" id="KW-1185">Reference proteome</keyword>
<dbReference type="InterPro" id="IPR012597">
    <property type="entry name" value="Pheromone"/>
</dbReference>
<protein>
    <submittedName>
        <fullName evidence="1">Unplaced genomic scaffold PLICRscaffold_18, whole genome shotgun sequence</fullName>
    </submittedName>
</protein>
<evidence type="ECO:0000313" key="1">
    <source>
        <dbReference type="EMBL" id="KII84365.1"/>
    </source>
</evidence>
<evidence type="ECO:0000313" key="2">
    <source>
        <dbReference type="Proteomes" id="UP000053263"/>
    </source>
</evidence>
<sequence length="62" mass="6357">MDAFNTITAFFTSSEPTAASAPTDEAAASGQSSFFAVARSENLDVPADEESGNDGNSYCTIA</sequence>
<dbReference type="Proteomes" id="UP000053263">
    <property type="component" value="Unassembled WGS sequence"/>
</dbReference>
<dbReference type="HOGENOM" id="CLU_2905153_0_0_1"/>
<dbReference type="GO" id="GO:0016020">
    <property type="term" value="C:membrane"/>
    <property type="evidence" value="ECO:0007669"/>
    <property type="project" value="InterPro"/>
</dbReference>
<accession>A0A0C9SXG1</accession>
<name>A0A0C9SXG1_PLICR</name>